<dbReference type="Pfam" id="PF19850">
    <property type="entry name" value="DUF6325"/>
    <property type="match status" value="1"/>
</dbReference>
<comment type="caution">
    <text evidence="1">The sequence shown here is derived from an EMBL/GenBank/DDBJ whole genome shotgun (WGS) entry which is preliminary data.</text>
</comment>
<proteinExistence type="predicted"/>
<reference evidence="1 2" key="1">
    <citation type="journal article" date="2019" name="Int. J. Syst. Evol. Microbiol.">
        <title>The Global Catalogue of Microorganisms (GCM) 10K type strain sequencing project: providing services to taxonomists for standard genome sequencing and annotation.</title>
        <authorList>
            <consortium name="The Broad Institute Genomics Platform"/>
            <consortium name="The Broad Institute Genome Sequencing Center for Infectious Disease"/>
            <person name="Wu L."/>
            <person name="Ma J."/>
        </authorList>
    </citation>
    <scope>NUCLEOTIDE SEQUENCE [LARGE SCALE GENOMIC DNA]</scope>
    <source>
        <strain evidence="1 2">JCM 14901</strain>
    </source>
</reference>
<dbReference type="EMBL" id="BAAAOG010000002">
    <property type="protein sequence ID" value="GAA1956169.1"/>
    <property type="molecule type" value="Genomic_DNA"/>
</dbReference>
<dbReference type="InterPro" id="IPR046288">
    <property type="entry name" value="DUF6325"/>
</dbReference>
<keyword evidence="2" id="KW-1185">Reference proteome</keyword>
<sequence length="143" mass="15407">MAEFEYGPVELHLIGFEGDRPDPSVIEAIVDLIQAGIVRLLDFTIVSKSEDGEVTVTEIEDQTEEYGFGGVELAEVGLAGDEDIDELAQQIEPGSSAALVALELVWARRLAERFAASGSVILRSERIPAPIVNEVLALAAEQE</sequence>
<evidence type="ECO:0000313" key="1">
    <source>
        <dbReference type="EMBL" id="GAA1956169.1"/>
    </source>
</evidence>
<dbReference type="RefSeq" id="WP_344093548.1">
    <property type="nucleotide sequence ID" value="NZ_BAAAOG010000002.1"/>
</dbReference>
<name>A0ABN2QPP8_9MICO</name>
<gene>
    <name evidence="1" type="ORF">GCM10009776_17880</name>
</gene>
<evidence type="ECO:0000313" key="2">
    <source>
        <dbReference type="Proteomes" id="UP001499933"/>
    </source>
</evidence>
<accession>A0ABN2QPP8</accession>
<organism evidence="1 2">
    <name type="scientific">Microbacterium deminutum</name>
    <dbReference type="NCBI Taxonomy" id="344164"/>
    <lineage>
        <taxon>Bacteria</taxon>
        <taxon>Bacillati</taxon>
        <taxon>Actinomycetota</taxon>
        <taxon>Actinomycetes</taxon>
        <taxon>Micrococcales</taxon>
        <taxon>Microbacteriaceae</taxon>
        <taxon>Microbacterium</taxon>
    </lineage>
</organism>
<protein>
    <recommendedName>
        <fullName evidence="3">DUF1269 domain-containing protein</fullName>
    </recommendedName>
</protein>
<evidence type="ECO:0008006" key="3">
    <source>
        <dbReference type="Google" id="ProtNLM"/>
    </source>
</evidence>
<dbReference type="Proteomes" id="UP001499933">
    <property type="component" value="Unassembled WGS sequence"/>
</dbReference>